<dbReference type="OrthoDB" id="5383057at2759"/>
<name>A0A6G1HNU5_9PEZI</name>
<keyword evidence="3" id="KW-1185">Reference proteome</keyword>
<dbReference type="Proteomes" id="UP000799640">
    <property type="component" value="Unassembled WGS sequence"/>
</dbReference>
<evidence type="ECO:0000313" key="3">
    <source>
        <dbReference type="Proteomes" id="UP000799640"/>
    </source>
</evidence>
<feature type="region of interest" description="Disordered" evidence="1">
    <location>
        <begin position="52"/>
        <end position="142"/>
    </location>
</feature>
<sequence>MAPIAPSSGTKVHPPSPLPSSNLTAQVSSNSPITEKPGFIAADSLAAESVRDHGAFSANPSTGISGQSAKGMTANTSDTSAASVRPPAPNAEARMQQHKERKEHDMAEEAAVREQDRIPEGGPVGGMGGEVKGNAKTAPTGMWRNVDPAVLKAKGKNLKEAAARIAYGMK</sequence>
<dbReference type="AlphaFoldDB" id="A0A6G1HNU5"/>
<organism evidence="2 3">
    <name type="scientific">Trichodelitschia bisporula</name>
    <dbReference type="NCBI Taxonomy" id="703511"/>
    <lineage>
        <taxon>Eukaryota</taxon>
        <taxon>Fungi</taxon>
        <taxon>Dikarya</taxon>
        <taxon>Ascomycota</taxon>
        <taxon>Pezizomycotina</taxon>
        <taxon>Dothideomycetes</taxon>
        <taxon>Dothideomycetes incertae sedis</taxon>
        <taxon>Phaeotrichales</taxon>
        <taxon>Phaeotrichaceae</taxon>
        <taxon>Trichodelitschia</taxon>
    </lineage>
</organism>
<feature type="region of interest" description="Disordered" evidence="1">
    <location>
        <begin position="1"/>
        <end position="36"/>
    </location>
</feature>
<evidence type="ECO:0000256" key="1">
    <source>
        <dbReference type="SAM" id="MobiDB-lite"/>
    </source>
</evidence>
<protein>
    <submittedName>
        <fullName evidence="2">Uncharacterized protein</fullName>
    </submittedName>
</protein>
<evidence type="ECO:0000313" key="2">
    <source>
        <dbReference type="EMBL" id="KAF2397662.1"/>
    </source>
</evidence>
<gene>
    <name evidence="2" type="ORF">EJ06DRAFT_523603</name>
</gene>
<feature type="compositionally biased region" description="Gly residues" evidence="1">
    <location>
        <begin position="122"/>
        <end position="131"/>
    </location>
</feature>
<proteinExistence type="predicted"/>
<accession>A0A6G1HNU5</accession>
<feature type="compositionally biased region" description="Polar residues" evidence="1">
    <location>
        <begin position="58"/>
        <end position="82"/>
    </location>
</feature>
<feature type="compositionally biased region" description="Polar residues" evidence="1">
    <location>
        <begin position="19"/>
        <end position="33"/>
    </location>
</feature>
<reference evidence="2" key="1">
    <citation type="journal article" date="2020" name="Stud. Mycol.">
        <title>101 Dothideomycetes genomes: a test case for predicting lifestyles and emergence of pathogens.</title>
        <authorList>
            <person name="Haridas S."/>
            <person name="Albert R."/>
            <person name="Binder M."/>
            <person name="Bloem J."/>
            <person name="Labutti K."/>
            <person name="Salamov A."/>
            <person name="Andreopoulos B."/>
            <person name="Baker S."/>
            <person name="Barry K."/>
            <person name="Bills G."/>
            <person name="Bluhm B."/>
            <person name="Cannon C."/>
            <person name="Castanera R."/>
            <person name="Culley D."/>
            <person name="Daum C."/>
            <person name="Ezra D."/>
            <person name="Gonzalez J."/>
            <person name="Henrissat B."/>
            <person name="Kuo A."/>
            <person name="Liang C."/>
            <person name="Lipzen A."/>
            <person name="Lutzoni F."/>
            <person name="Magnuson J."/>
            <person name="Mondo S."/>
            <person name="Nolan M."/>
            <person name="Ohm R."/>
            <person name="Pangilinan J."/>
            <person name="Park H.-J."/>
            <person name="Ramirez L."/>
            <person name="Alfaro M."/>
            <person name="Sun H."/>
            <person name="Tritt A."/>
            <person name="Yoshinaga Y."/>
            <person name="Zwiers L.-H."/>
            <person name="Turgeon B."/>
            <person name="Goodwin S."/>
            <person name="Spatafora J."/>
            <person name="Crous P."/>
            <person name="Grigoriev I."/>
        </authorList>
    </citation>
    <scope>NUCLEOTIDE SEQUENCE</scope>
    <source>
        <strain evidence="2">CBS 262.69</strain>
    </source>
</reference>
<dbReference type="EMBL" id="ML996702">
    <property type="protein sequence ID" value="KAF2397662.1"/>
    <property type="molecule type" value="Genomic_DNA"/>
</dbReference>
<feature type="compositionally biased region" description="Basic and acidic residues" evidence="1">
    <location>
        <begin position="95"/>
        <end position="119"/>
    </location>
</feature>